<evidence type="ECO:0000259" key="3">
    <source>
        <dbReference type="PROSITE" id="PS51898"/>
    </source>
</evidence>
<dbReference type="KEGG" id="cgb:cg1752"/>
<evidence type="ECO:0000313" key="5">
    <source>
        <dbReference type="Proteomes" id="UP000000582"/>
    </source>
</evidence>
<keyword evidence="1" id="KW-0233">DNA recombination</keyword>
<accession>Q6M539</accession>
<dbReference type="Gene3D" id="1.10.443.10">
    <property type="entry name" value="Intergrase catalytic core"/>
    <property type="match status" value="1"/>
</dbReference>
<dbReference type="STRING" id="196627.cg1752"/>
<dbReference type="GO" id="GO:0015074">
    <property type="term" value="P:DNA integration"/>
    <property type="evidence" value="ECO:0007669"/>
    <property type="project" value="InterPro"/>
</dbReference>
<protein>
    <submittedName>
        <fullName evidence="4">Integrase</fullName>
    </submittedName>
</protein>
<proteinExistence type="predicted"/>
<dbReference type="Proteomes" id="UP000000582">
    <property type="component" value="Chromosome"/>
</dbReference>
<evidence type="ECO:0000256" key="1">
    <source>
        <dbReference type="ARBA" id="ARBA00023172"/>
    </source>
</evidence>
<dbReference type="eggNOG" id="COG0582">
    <property type="taxonomic scope" value="Bacteria"/>
</dbReference>
<dbReference type="EMBL" id="BA000036">
    <property type="protein sequence ID" value="BAB98946.1"/>
    <property type="molecule type" value="Genomic_DNA"/>
</dbReference>
<organism evidence="4 5">
    <name type="scientific">Corynebacterium glutamicum (strain ATCC 13032 / DSM 20300 / JCM 1318 / BCRC 11384 / CCUG 27702 / LMG 3730 / NBRC 12168 / NCIMB 10025 / NRRL B-2784 / 534)</name>
    <dbReference type="NCBI Taxonomy" id="196627"/>
    <lineage>
        <taxon>Bacteria</taxon>
        <taxon>Bacillati</taxon>
        <taxon>Actinomycetota</taxon>
        <taxon>Actinomycetes</taxon>
        <taxon>Mycobacteriales</taxon>
        <taxon>Corynebacteriaceae</taxon>
        <taxon>Corynebacterium</taxon>
    </lineage>
</organism>
<dbReference type="HOGENOM" id="CLU_1783607_0_0_11"/>
<dbReference type="AlphaFoldDB" id="Q8NQ85"/>
<feature type="domain" description="Tyr recombinase" evidence="3">
    <location>
        <begin position="1"/>
        <end position="136"/>
    </location>
</feature>
<evidence type="ECO:0000313" key="4">
    <source>
        <dbReference type="EMBL" id="BAB98946.1"/>
    </source>
</evidence>
<dbReference type="InterPro" id="IPR013762">
    <property type="entry name" value="Integrase-like_cat_sf"/>
</dbReference>
<keyword evidence="5" id="KW-1185">Reference proteome</keyword>
<dbReference type="InterPro" id="IPR002104">
    <property type="entry name" value="Integrase_catalytic"/>
</dbReference>
<gene>
    <name evidence="4" type="ordered locus">Cgl1553</name>
</gene>
<dbReference type="BioCyc" id="CORYNE:G18NG-11138-MONOMER"/>
<sequence>MMHTSSPMNELQAAGERTPPETATSVRTIPIADDLITVLDHRVAASIQGGIFETARGAPYRIASADGELRKTVTRLRECVTFHSFRHLYASRLISAGVSVKQVQRDLGHTTVSTTLDTYVPFFPGLNNQPAAEIARMMKFMRATCGRLSAGV</sequence>
<evidence type="ECO:0000256" key="2">
    <source>
        <dbReference type="SAM" id="MobiDB-lite"/>
    </source>
</evidence>
<dbReference type="GO" id="GO:0006310">
    <property type="term" value="P:DNA recombination"/>
    <property type="evidence" value="ECO:0007669"/>
    <property type="project" value="UniProtKB-KW"/>
</dbReference>
<feature type="region of interest" description="Disordered" evidence="2">
    <location>
        <begin position="1"/>
        <end position="25"/>
    </location>
</feature>
<dbReference type="Pfam" id="PF00589">
    <property type="entry name" value="Phage_integrase"/>
    <property type="match status" value="1"/>
</dbReference>
<name>Q8NQ85_CORGL</name>
<dbReference type="SUPFAM" id="SSF56349">
    <property type="entry name" value="DNA breaking-rejoining enzymes"/>
    <property type="match status" value="1"/>
</dbReference>
<reference evidence="5" key="1">
    <citation type="journal article" date="2003" name="Appl. Microbiol. Biotechnol.">
        <title>The Corynebacterium glutamicum genome: features and impacts on biotechnological processes.</title>
        <authorList>
            <person name="Ikeda M."/>
            <person name="Nakagawa S."/>
        </authorList>
    </citation>
    <scope>NUCLEOTIDE SEQUENCE [LARGE SCALE GENOMIC DNA]</scope>
    <source>
        <strain evidence="5">ATCC 13032 / DSM 20300 / BCRC 11384 / JCM 1318 / LMG 3730 / NCIMB 10025</strain>
    </source>
</reference>
<dbReference type="GO" id="GO:0003677">
    <property type="term" value="F:DNA binding"/>
    <property type="evidence" value="ECO:0007669"/>
    <property type="project" value="InterPro"/>
</dbReference>
<dbReference type="KEGG" id="cgl:Cgl1553"/>
<accession>Q8NQ85</accession>
<dbReference type="PROSITE" id="PS51898">
    <property type="entry name" value="TYR_RECOMBINASE"/>
    <property type="match status" value="1"/>
</dbReference>
<dbReference type="OrthoDB" id="1822491at2"/>
<dbReference type="InterPro" id="IPR011010">
    <property type="entry name" value="DNA_brk_join_enz"/>
</dbReference>